<evidence type="ECO:0000313" key="2">
    <source>
        <dbReference type="Proteomes" id="UP000223606"/>
    </source>
</evidence>
<sequence>MIPVRKRAAVGAARVTLSVDVSIVHLICQPSYPKPTPIVKSRVNCRPQKSQHKSCCLTPLSLKSGWRMSLRTRSLARQSGQSIHPGLTRCLAASSSSAIRASSLAIRSRKSKIILDAGKASRAFRTLSSRVETATAHSFDKIGPAGMIRQKLCSRKLLDEFSRGDAQMESHHRLGCEVEDEVSLSRCHQCDHNRPSLTAIVHELLTIRLAGGAKSTRGYVRQRAMPIDATRGELANHQCVIRDLLVGVPFQPADAGERPQVFRHISRSRLLPSRDTLCQVAPSLYHFLLIRSWQFAGSCLAAVLRTTPDGGSRIHSVRNTPCFRWDILAGVRDTMDLVRPRGNQNGEAGL</sequence>
<proteinExistence type="predicted"/>
<dbReference type="KEGG" id="hdi:HDIA_1966"/>
<keyword evidence="2" id="KW-1185">Reference proteome</keyword>
<protein>
    <submittedName>
        <fullName evidence="1">Uncharacterized protein</fullName>
    </submittedName>
</protein>
<organism evidence="1 2">
    <name type="scientific">Hartmannibacter diazotrophicus</name>
    <dbReference type="NCBI Taxonomy" id="1482074"/>
    <lineage>
        <taxon>Bacteria</taxon>
        <taxon>Pseudomonadati</taxon>
        <taxon>Pseudomonadota</taxon>
        <taxon>Alphaproteobacteria</taxon>
        <taxon>Hyphomicrobiales</taxon>
        <taxon>Pleomorphomonadaceae</taxon>
        <taxon>Hartmannibacter</taxon>
    </lineage>
</organism>
<evidence type="ECO:0000313" key="1">
    <source>
        <dbReference type="EMBL" id="SON55507.1"/>
    </source>
</evidence>
<gene>
    <name evidence="1" type="ORF">HDIA_1966</name>
</gene>
<accession>A0A2C9D5A2</accession>
<dbReference type="Proteomes" id="UP000223606">
    <property type="component" value="Chromosome 1"/>
</dbReference>
<reference evidence="2" key="1">
    <citation type="submission" date="2017-09" db="EMBL/GenBank/DDBJ databases">
        <title>Genome sequence of Nannocystis excedens DSM 71.</title>
        <authorList>
            <person name="Blom J."/>
        </authorList>
    </citation>
    <scope>NUCLEOTIDE SEQUENCE [LARGE SCALE GENOMIC DNA]</scope>
    <source>
        <strain evidence="2">type strain: E19</strain>
    </source>
</reference>
<name>A0A2C9D5A2_9HYPH</name>
<dbReference type="EMBL" id="LT960614">
    <property type="protein sequence ID" value="SON55507.1"/>
    <property type="molecule type" value="Genomic_DNA"/>
</dbReference>
<dbReference type="AlphaFoldDB" id="A0A2C9D5A2"/>